<feature type="compositionally biased region" description="Polar residues" evidence="8">
    <location>
        <begin position="733"/>
        <end position="743"/>
    </location>
</feature>
<name>A0A060TAK3_BLAAD</name>
<feature type="binding site" evidence="6">
    <location>
        <begin position="139"/>
        <end position="146"/>
    </location>
    <ligand>
        <name>ATP</name>
        <dbReference type="ChEBI" id="CHEBI:30616"/>
    </ligand>
</feature>
<dbReference type="InterPro" id="IPR019821">
    <property type="entry name" value="Kinesin_motor_CS"/>
</dbReference>
<dbReference type="CDD" id="cd01370">
    <property type="entry name" value="KISc_KIP3_like"/>
    <property type="match status" value="1"/>
</dbReference>
<dbReference type="PROSITE" id="PS00411">
    <property type="entry name" value="KINESIN_MOTOR_1"/>
    <property type="match status" value="1"/>
</dbReference>
<dbReference type="PROSITE" id="PS50067">
    <property type="entry name" value="KINESIN_MOTOR_2"/>
    <property type="match status" value="1"/>
</dbReference>
<evidence type="ECO:0000313" key="10">
    <source>
        <dbReference type="EMBL" id="CDP35932.1"/>
    </source>
</evidence>
<evidence type="ECO:0000256" key="3">
    <source>
        <dbReference type="ARBA" id="ARBA00022840"/>
    </source>
</evidence>
<dbReference type="PANTHER" id="PTHR47968:SF13">
    <property type="entry name" value="KINESIN-LIKE PROTEIN KIF19 ISOFORM X1"/>
    <property type="match status" value="1"/>
</dbReference>
<dbReference type="Pfam" id="PF00225">
    <property type="entry name" value="Kinesin"/>
    <property type="match status" value="1"/>
</dbReference>
<keyword evidence="1 7" id="KW-0493">Microtubule</keyword>
<dbReference type="InterPro" id="IPR001752">
    <property type="entry name" value="Kinesin_motor_dom"/>
</dbReference>
<feature type="region of interest" description="Disordered" evidence="8">
    <location>
        <begin position="643"/>
        <end position="842"/>
    </location>
</feature>
<dbReference type="InterPro" id="IPR036961">
    <property type="entry name" value="Kinesin_motor_dom_sf"/>
</dbReference>
<dbReference type="GO" id="GO:0005524">
    <property type="term" value="F:ATP binding"/>
    <property type="evidence" value="ECO:0007669"/>
    <property type="project" value="UniProtKB-UniRule"/>
</dbReference>
<evidence type="ECO:0000259" key="9">
    <source>
        <dbReference type="PROSITE" id="PS50067"/>
    </source>
</evidence>
<organism evidence="10">
    <name type="scientific">Blastobotrys adeninivorans</name>
    <name type="common">Yeast</name>
    <name type="synonym">Arxula adeninivorans</name>
    <dbReference type="NCBI Taxonomy" id="409370"/>
    <lineage>
        <taxon>Eukaryota</taxon>
        <taxon>Fungi</taxon>
        <taxon>Dikarya</taxon>
        <taxon>Ascomycota</taxon>
        <taxon>Saccharomycotina</taxon>
        <taxon>Dipodascomycetes</taxon>
        <taxon>Dipodascales</taxon>
        <taxon>Trichomonascaceae</taxon>
        <taxon>Blastobotrys</taxon>
    </lineage>
</organism>
<dbReference type="SMART" id="SM00129">
    <property type="entry name" value="KISc"/>
    <property type="match status" value="1"/>
</dbReference>
<keyword evidence="5 6" id="KW-0505">Motor protein</keyword>
<evidence type="ECO:0000256" key="7">
    <source>
        <dbReference type="RuleBase" id="RU000394"/>
    </source>
</evidence>
<accession>A0A060TAK3</accession>
<comment type="similarity">
    <text evidence="6 7">Belongs to the TRAFAC class myosin-kinesin ATPase superfamily. Kinesin family.</text>
</comment>
<evidence type="ECO:0000256" key="6">
    <source>
        <dbReference type="PROSITE-ProRule" id="PRU00283"/>
    </source>
</evidence>
<feature type="domain" description="Kinesin motor" evidence="9">
    <location>
        <begin position="9"/>
        <end position="386"/>
    </location>
</feature>
<reference evidence="10" key="2">
    <citation type="submission" date="2014-06" db="EMBL/GenBank/DDBJ databases">
        <title>The complete genome of Blastobotrys (Arxula) adeninivorans LS3 - a yeast of biotechnological interest.</title>
        <authorList>
            <person name="Kunze G."/>
            <person name="Gaillardin C."/>
            <person name="Czernicka M."/>
            <person name="Durrens P."/>
            <person name="Martin T."/>
            <person name="Boer E."/>
            <person name="Gabaldon T."/>
            <person name="Cruz J."/>
            <person name="Talla E."/>
            <person name="Marck C."/>
            <person name="Goffeau A."/>
            <person name="Barbe V."/>
            <person name="Baret P."/>
            <person name="Baronian K."/>
            <person name="Beier S."/>
            <person name="Bleykasten C."/>
            <person name="Bode R."/>
            <person name="Casaregola S."/>
            <person name="Despons L."/>
            <person name="Fairhead C."/>
            <person name="Giersberg M."/>
            <person name="Gierski P."/>
            <person name="Hahnel U."/>
            <person name="Hartmann A."/>
            <person name="Jankowska D."/>
            <person name="Jubin C."/>
            <person name="Jung P."/>
            <person name="Lafontaine I."/>
            <person name="Leh-Louis V."/>
            <person name="Lemaire M."/>
            <person name="Marcet-Houben M."/>
            <person name="Mascher M."/>
            <person name="Morel G."/>
            <person name="Richard G.-F."/>
            <person name="Riechen J."/>
            <person name="Sacerdot C."/>
            <person name="Sarkar A."/>
            <person name="Savel G."/>
            <person name="Schacherer J."/>
            <person name="Sherman D."/>
            <person name="Straub M.-L."/>
            <person name="Stein N."/>
            <person name="Thierry A."/>
            <person name="Trautwein-Schult A."/>
            <person name="Westhof E."/>
            <person name="Worch S."/>
            <person name="Dujon B."/>
            <person name="Souciet J.-L."/>
            <person name="Wincker P."/>
            <person name="Scholz U."/>
            <person name="Neuveglise N."/>
        </authorList>
    </citation>
    <scope>NUCLEOTIDE SEQUENCE</scope>
    <source>
        <strain evidence="10">LS3</strain>
    </source>
</reference>
<dbReference type="GO" id="GO:0008017">
    <property type="term" value="F:microtubule binding"/>
    <property type="evidence" value="ECO:0007669"/>
    <property type="project" value="InterPro"/>
</dbReference>
<gene>
    <name evidence="10" type="ORF">GNLVRS02_ARAD1B01100g</name>
</gene>
<protein>
    <recommendedName>
        <fullName evidence="7">Kinesin-like protein</fullName>
    </recommendedName>
</protein>
<dbReference type="InterPro" id="IPR027640">
    <property type="entry name" value="Kinesin-like_fam"/>
</dbReference>
<evidence type="ECO:0000256" key="4">
    <source>
        <dbReference type="ARBA" id="ARBA00023054"/>
    </source>
</evidence>
<dbReference type="GO" id="GO:0007018">
    <property type="term" value="P:microtubule-based movement"/>
    <property type="evidence" value="ECO:0007669"/>
    <property type="project" value="InterPro"/>
</dbReference>
<dbReference type="FunFam" id="3.40.850.10:FF:000053">
    <property type="entry name" value="Kinesin family"/>
    <property type="match status" value="1"/>
</dbReference>
<dbReference type="InterPro" id="IPR027417">
    <property type="entry name" value="P-loop_NTPase"/>
</dbReference>
<proteinExistence type="inferred from homology"/>
<dbReference type="GO" id="GO:0005874">
    <property type="term" value="C:microtubule"/>
    <property type="evidence" value="ECO:0007669"/>
    <property type="project" value="UniProtKB-KW"/>
</dbReference>
<dbReference type="Gene3D" id="3.40.850.10">
    <property type="entry name" value="Kinesin motor domain"/>
    <property type="match status" value="1"/>
</dbReference>
<keyword evidence="3 6" id="KW-0067">ATP-binding</keyword>
<dbReference type="PhylomeDB" id="A0A060TAK3"/>
<dbReference type="SUPFAM" id="SSF52540">
    <property type="entry name" value="P-loop containing nucleoside triphosphate hydrolases"/>
    <property type="match status" value="1"/>
</dbReference>
<keyword evidence="4" id="KW-0175">Coiled coil</keyword>
<evidence type="ECO:0000256" key="2">
    <source>
        <dbReference type="ARBA" id="ARBA00022741"/>
    </source>
</evidence>
<reference evidence="10" key="1">
    <citation type="submission" date="2014-02" db="EMBL/GenBank/DDBJ databases">
        <authorList>
            <person name="Genoscope - CEA"/>
        </authorList>
    </citation>
    <scope>NUCLEOTIDE SEQUENCE</scope>
    <source>
        <strain evidence="10">LS3</strain>
    </source>
</reference>
<dbReference type="EMBL" id="HG937692">
    <property type="protein sequence ID" value="CDP35932.1"/>
    <property type="molecule type" value="Genomic_DNA"/>
</dbReference>
<evidence type="ECO:0000256" key="1">
    <source>
        <dbReference type="ARBA" id="ARBA00022701"/>
    </source>
</evidence>
<dbReference type="GO" id="GO:0003777">
    <property type="term" value="F:microtubule motor activity"/>
    <property type="evidence" value="ECO:0007669"/>
    <property type="project" value="InterPro"/>
</dbReference>
<evidence type="ECO:0000256" key="8">
    <source>
        <dbReference type="SAM" id="MobiDB-lite"/>
    </source>
</evidence>
<keyword evidence="2 6" id="KW-0547">Nucleotide-binding</keyword>
<dbReference type="AlphaFoldDB" id="A0A060TAK3"/>
<dbReference type="PRINTS" id="PR00380">
    <property type="entry name" value="KINESINHEAVY"/>
</dbReference>
<sequence>MASAAKESSISVTVRVRPFTQAESSQLCQRSSDPVFLGDGSFAASEAPAPTYRGKRLRKVINVVDDKMLIFDPPENSPIASMQRAAFPKKATGRIREHRFVFDRLFDENASQEDVYSDTSKPLIDNVLNGYNATVFAYGATGCGKTHTISGTPEDPGIIFLTMKELFERIDALSDTKTIDLSLSYLEIYNETIRDLLAPAGEGAPQKPLILREDADRRISVSNLSSHRPQSVEEVMDMILRGNQNRTMSPTEANATSSRSHAVLQINVTQKDRTANLTEAHTFGTLSMIDLAGSERASATKNRGERLLEGANINKSLLALGNCINALCDPRSKGHVPYRDSKLTRLLKFSLGGNCKTVMIVCVSPSSAHYDETLNTLKYADRAKRIKTKVTRNEHNLDRHVGSYLKMITEQKAEIEQLRAREAKAGQVAVEKHLSTRKAVQAAIADAVESFKSTITRTEHDRQNRYKCLSRLRAIESQLAQLNMWIDGIASVGTDSEVAAHLDPVRSACDQVVQKLQNEKSALTKYMDTLQDHHALDAAITSLSRRLSETPGCTDEDVDHFIVHAENERYKCEIPLHDEATAEIPVGGSLAQLTQLYFNLVNRLHQDGHQPVVNKMVDDALRELTSSEFNSRLDMKLPFTSTSTTTTTIVPEKVKPSFKRSTTPAPQQDPKRHTVILRSPISNNKKPIKRVRWEDDSAPNSPQPQFIEDGKVVPSPELPPHKDTPDASMDAPTDSTMDNTTDSILDHPGMTPPQIIKARSKKFGVKGELRRSNPSAKHSPVLGMNKRAISRIEKENLGPNLKSPGPSSPGAAGGSKEKSFPLRVAVPTAASAMKSKHWDGKS</sequence>
<evidence type="ECO:0000256" key="5">
    <source>
        <dbReference type="ARBA" id="ARBA00023175"/>
    </source>
</evidence>
<dbReference type="PANTHER" id="PTHR47968">
    <property type="entry name" value="CENTROMERE PROTEIN E"/>
    <property type="match status" value="1"/>
</dbReference>